<keyword evidence="2" id="KW-1185">Reference proteome</keyword>
<reference evidence="2" key="1">
    <citation type="journal article" date="2015" name="PLoS Genet.">
        <title>The dynamic genome and transcriptome of the human fungal pathogen Blastomyces and close relative Emmonsia.</title>
        <authorList>
            <person name="Munoz J.F."/>
            <person name="Gauthier G.M."/>
            <person name="Desjardins C.A."/>
            <person name="Gallo J.E."/>
            <person name="Holder J."/>
            <person name="Sullivan T.D."/>
            <person name="Marty A.J."/>
            <person name="Carmen J.C."/>
            <person name="Chen Z."/>
            <person name="Ding L."/>
            <person name="Gujja S."/>
            <person name="Magrini V."/>
            <person name="Misas E."/>
            <person name="Mitreva M."/>
            <person name="Priest M."/>
            <person name="Saif S."/>
            <person name="Whiston E.A."/>
            <person name="Young S."/>
            <person name="Zeng Q."/>
            <person name="Goldman W.E."/>
            <person name="Mardis E.R."/>
            <person name="Taylor J.W."/>
            <person name="McEwen J.G."/>
            <person name="Clay O.K."/>
            <person name="Klein B.S."/>
            <person name="Cuomo C.A."/>
        </authorList>
    </citation>
    <scope>NUCLEOTIDE SEQUENCE [LARGE SCALE GENOMIC DNA]</scope>
    <source>
        <strain evidence="2">ER-3 / ATCC MYA-2586</strain>
    </source>
</reference>
<gene>
    <name evidence="1" type="ORF">BDCG_17247</name>
</gene>
<dbReference type="RefSeq" id="XP_045281546.1">
    <property type="nucleotide sequence ID" value="XM_045426391.1"/>
</dbReference>
<dbReference type="EMBL" id="EQ999978">
    <property type="protein sequence ID" value="OAT01819.1"/>
    <property type="molecule type" value="Genomic_DNA"/>
</dbReference>
<proteinExistence type="predicted"/>
<protein>
    <submittedName>
        <fullName evidence="1">Uncharacterized protein</fullName>
    </submittedName>
</protein>
<evidence type="ECO:0000313" key="2">
    <source>
        <dbReference type="Proteomes" id="UP000002039"/>
    </source>
</evidence>
<evidence type="ECO:0000313" key="1">
    <source>
        <dbReference type="EMBL" id="OAT01819.1"/>
    </source>
</evidence>
<name>A0ABX2VXE2_AJEDR</name>
<sequence length="118" mass="13969">MVDSYTPTMGQALNLAFAECSEELGERTVNPWYTVDTVDLNRSFWLISMLYQHFYTTHTIKNCLNQDQAYLCFLRWQTPCYMQRLSTFNIQLAIVRRGNRTTLVVVDVDTRFRRSRDP</sequence>
<dbReference type="GeneID" id="69032139"/>
<organism evidence="1 2">
    <name type="scientific">Ajellomyces dermatitidis (strain ER-3 / ATCC MYA-2586)</name>
    <name type="common">Blastomyces dermatitidis</name>
    <dbReference type="NCBI Taxonomy" id="559297"/>
    <lineage>
        <taxon>Eukaryota</taxon>
        <taxon>Fungi</taxon>
        <taxon>Dikarya</taxon>
        <taxon>Ascomycota</taxon>
        <taxon>Pezizomycotina</taxon>
        <taxon>Eurotiomycetes</taxon>
        <taxon>Eurotiomycetidae</taxon>
        <taxon>Onygenales</taxon>
        <taxon>Ajellomycetaceae</taxon>
        <taxon>Blastomyces</taxon>
    </lineage>
</organism>
<accession>A0ABX2VXE2</accession>
<dbReference type="Proteomes" id="UP000002039">
    <property type="component" value="Unassembled WGS sequence"/>
</dbReference>